<dbReference type="PANTHER" id="PTHR11670">
    <property type="entry name" value="ACONITASE/IRON-RESPONSIVE ELEMENT FAMILY MEMBER"/>
    <property type="match status" value="1"/>
</dbReference>
<sequence>MTAPASKDSFGARDTLKVGDASYEVFRLDKVSGSEKLPYSLKILLENLLRTEDGANITADHIRALGNWDPTADPSIEIQFTPARVIMQDFTGVPCVVDLATMREAVTDLGGDPDKVNPLAPAELVIDHSVIIDVFGRADAFERNVEIEYERNRERYQFLRWGQGAFDEFKVVPPGTGIVHQVNVEHLARTVMARNGQAYPDSCVGTDSHTTMVNGLGVLGWGVGGIEAEAAMLGQPVSMLIPRVVGFKLTGEIPAGVTATDVVLTITEMLRRHGVVGKFVEFYGESVAQVPLANRATIGNMSPEFGSTAAIFPIDDETIRYLKLTGRSAEQVALVEAYAKEQGLWHDPSREASYSEYLELDLSTVVPSIAGPKRPQDRIELTDAKSAFRKSVHDYVEEQHPTPHTKVDEKVEESFPASDAPSLSFADEDAAVAVPTAANGASGRPSKPVTVRSEDRGEFVLDHGAVVIASITSCTNTSNPSVMLGAALLARNAVEKGLSVKPWVKTSMAPGSQVVTDYYEKAGLWPYLEKLGYHLVGYGCTTCIGNSGPLPEEISAAVQENDLTVVSVLSGNRNFEGRINPDVKMNYLASPPLVIAYALAGTMDFDFEEQPLGQDTDGNDVFLRDIWPSPQEIQETIDSAITQEMFSKDYADVFDGGERWKSLPTPEGKTFQWDPESTYVRKPPYFEGMQADPEPVTDIKGARVLAKLGDSVTTDHISPAGAIKADSPAGRYLAEHGVDRKDFNSYGSRRGNHEVMIRGTFANIRLRNQLLDDVQGGYTRDFTQEGAPQAFIYDAAQNYAKAGIPLVVLGGKEYGSGSSRDWAAKGTRLLGVRAVIAESFERIHRSNLIGMGVIPLQFPEGESASSLGLDGTETFDFEGITKLNEGETPRTIKVTATKEDGTKVEFDAVVRIDTPGEADYYRNGGILQYVLRKMTRA</sequence>
<keyword evidence="11" id="KW-0456">Lyase</keyword>
<evidence type="ECO:0000256" key="3">
    <source>
        <dbReference type="ARBA" id="ARBA00007185"/>
    </source>
</evidence>
<dbReference type="NCBIfam" id="NF009520">
    <property type="entry name" value="PRK12881.1"/>
    <property type="match status" value="1"/>
</dbReference>
<evidence type="ECO:0000256" key="4">
    <source>
        <dbReference type="ARBA" id="ARBA00012926"/>
    </source>
</evidence>
<evidence type="ECO:0000256" key="2">
    <source>
        <dbReference type="ARBA" id="ARBA00004717"/>
    </source>
</evidence>
<dbReference type="InterPro" id="IPR000573">
    <property type="entry name" value="AconitaseA/IPMdHydase_ssu_swvl"/>
</dbReference>
<keyword evidence="9" id="KW-0408">Iron</keyword>
<evidence type="ECO:0000256" key="12">
    <source>
        <dbReference type="ARBA" id="ARBA00023501"/>
    </source>
</evidence>
<keyword evidence="16" id="KW-1185">Reference proteome</keyword>
<dbReference type="SUPFAM" id="SSF52016">
    <property type="entry name" value="LeuD/IlvD-like"/>
    <property type="match status" value="1"/>
</dbReference>
<comment type="similarity">
    <text evidence="3">Belongs to the aconitase/IPM isomerase family.</text>
</comment>
<dbReference type="GO" id="GO:0019679">
    <property type="term" value="P:propionate metabolic process, methylcitrate cycle"/>
    <property type="evidence" value="ECO:0007669"/>
    <property type="project" value="UniProtKB-ARBA"/>
</dbReference>
<dbReference type="FunFam" id="3.30.499.10:FF:000002">
    <property type="entry name" value="Aconitate hydratase"/>
    <property type="match status" value="1"/>
</dbReference>
<dbReference type="InterPro" id="IPR015928">
    <property type="entry name" value="Aconitase/3IPM_dehydase_swvl"/>
</dbReference>
<dbReference type="InterPro" id="IPR001030">
    <property type="entry name" value="Acoase/IPM_deHydtase_lsu_aba"/>
</dbReference>
<evidence type="ECO:0000256" key="8">
    <source>
        <dbReference type="ARBA" id="ARBA00022884"/>
    </source>
</evidence>
<comment type="caution">
    <text evidence="15">The sequence shown here is derived from an EMBL/GenBank/DDBJ whole genome shotgun (WGS) entry which is preliminary data.</text>
</comment>
<dbReference type="Gene3D" id="6.10.190.10">
    <property type="match status" value="1"/>
</dbReference>
<dbReference type="AlphaFoldDB" id="A0A3N2GM79"/>
<dbReference type="InterPro" id="IPR036008">
    <property type="entry name" value="Aconitase_4Fe-4S_dom"/>
</dbReference>
<dbReference type="Pfam" id="PF00694">
    <property type="entry name" value="Aconitase_C"/>
    <property type="match status" value="1"/>
</dbReference>
<dbReference type="UniPathway" id="UPA00946"/>
<keyword evidence="6" id="KW-0816">Tricarboxylic acid cycle</keyword>
<dbReference type="Gene3D" id="3.30.499.10">
    <property type="entry name" value="Aconitase, domain 3"/>
    <property type="match status" value="2"/>
</dbReference>
<dbReference type="PROSITE" id="PS01244">
    <property type="entry name" value="ACONITASE_2"/>
    <property type="match status" value="1"/>
</dbReference>
<dbReference type="PRINTS" id="PR00415">
    <property type="entry name" value="ACONITASE"/>
</dbReference>
<evidence type="ECO:0000313" key="15">
    <source>
        <dbReference type="EMBL" id="ROS37748.1"/>
    </source>
</evidence>
<evidence type="ECO:0000256" key="1">
    <source>
        <dbReference type="ARBA" id="ARBA00001966"/>
    </source>
</evidence>
<evidence type="ECO:0000256" key="7">
    <source>
        <dbReference type="ARBA" id="ARBA00022723"/>
    </source>
</evidence>
<comment type="cofactor">
    <cofactor evidence="1">
        <name>[4Fe-4S] cluster</name>
        <dbReference type="ChEBI" id="CHEBI:49883"/>
    </cofactor>
</comment>
<keyword evidence="7" id="KW-0479">Metal-binding</keyword>
<reference evidence="15 16" key="1">
    <citation type="submission" date="2018-11" db="EMBL/GenBank/DDBJ databases">
        <title>Sequencing the genomes of 1000 actinobacteria strains.</title>
        <authorList>
            <person name="Klenk H.-P."/>
        </authorList>
    </citation>
    <scope>NUCLEOTIDE SEQUENCE [LARGE SCALE GENOMIC DNA]</scope>
    <source>
        <strain evidence="15 16">DSM 44348</strain>
    </source>
</reference>
<dbReference type="InterPro" id="IPR044137">
    <property type="entry name" value="AcnA_IRP_Swivel"/>
</dbReference>
<dbReference type="GO" id="GO:0003723">
    <property type="term" value="F:RNA binding"/>
    <property type="evidence" value="ECO:0007669"/>
    <property type="project" value="UniProtKB-KW"/>
</dbReference>
<evidence type="ECO:0000256" key="6">
    <source>
        <dbReference type="ARBA" id="ARBA00022532"/>
    </source>
</evidence>
<dbReference type="GO" id="GO:0006099">
    <property type="term" value="P:tricarboxylic acid cycle"/>
    <property type="evidence" value="ECO:0007669"/>
    <property type="project" value="UniProtKB-UniPathway"/>
</dbReference>
<comment type="pathway">
    <text evidence="2">Carbohydrate metabolism; tricarboxylic acid cycle; isocitrate from oxaloacetate: step 2/2.</text>
</comment>
<dbReference type="Proteomes" id="UP000274843">
    <property type="component" value="Unassembled WGS sequence"/>
</dbReference>
<dbReference type="EMBL" id="RKHY01000001">
    <property type="protein sequence ID" value="ROS37748.1"/>
    <property type="molecule type" value="Genomic_DNA"/>
</dbReference>
<feature type="domain" description="Aconitase/3-isopropylmalate dehydratase large subunit alpha/beta/alpha" evidence="13">
    <location>
        <begin position="77"/>
        <end position="601"/>
    </location>
</feature>
<dbReference type="GO" id="GO:0003994">
    <property type="term" value="F:aconitate hydratase activity"/>
    <property type="evidence" value="ECO:0007669"/>
    <property type="project" value="UniProtKB-EC"/>
</dbReference>
<dbReference type="FunFam" id="3.30.499.10:FF:000009">
    <property type="entry name" value="Aconitate hydratase"/>
    <property type="match status" value="1"/>
</dbReference>
<dbReference type="InterPro" id="IPR015931">
    <property type="entry name" value="Acnase/IPM_dHydase_lsu_aba_1/3"/>
</dbReference>
<dbReference type="GO" id="GO:0051536">
    <property type="term" value="F:iron-sulfur cluster binding"/>
    <property type="evidence" value="ECO:0007669"/>
    <property type="project" value="UniProtKB-KW"/>
</dbReference>
<gene>
    <name evidence="15" type="ORF">EDD35_0001</name>
</gene>
<feature type="domain" description="Aconitase A/isopropylmalate dehydratase small subunit swivel" evidence="14">
    <location>
        <begin position="731"/>
        <end position="860"/>
    </location>
</feature>
<evidence type="ECO:0000256" key="9">
    <source>
        <dbReference type="ARBA" id="ARBA00023004"/>
    </source>
</evidence>
<dbReference type="NCBIfam" id="NF006757">
    <property type="entry name" value="PRK09277.1"/>
    <property type="match status" value="1"/>
</dbReference>
<dbReference type="PROSITE" id="PS00450">
    <property type="entry name" value="ACONITASE_1"/>
    <property type="match status" value="1"/>
</dbReference>
<keyword evidence="10" id="KW-0411">Iron-sulfur</keyword>
<evidence type="ECO:0000259" key="14">
    <source>
        <dbReference type="Pfam" id="PF00694"/>
    </source>
</evidence>
<dbReference type="GO" id="GO:0046872">
    <property type="term" value="F:metal ion binding"/>
    <property type="evidence" value="ECO:0007669"/>
    <property type="project" value="UniProtKB-KW"/>
</dbReference>
<protein>
    <recommendedName>
        <fullName evidence="5">Aconitate hydratase A</fullName>
        <ecNumber evidence="4">4.2.1.3</ecNumber>
    </recommendedName>
</protein>
<evidence type="ECO:0000259" key="13">
    <source>
        <dbReference type="Pfam" id="PF00330"/>
    </source>
</evidence>
<dbReference type="CDD" id="cd01580">
    <property type="entry name" value="AcnA_IRP_Swivel"/>
    <property type="match status" value="1"/>
</dbReference>
<dbReference type="InterPro" id="IPR018136">
    <property type="entry name" value="Aconitase_4Fe-4S_BS"/>
</dbReference>
<dbReference type="GeneID" id="301841503"/>
<keyword evidence="8" id="KW-0694">RNA-binding</keyword>
<name>A0A3N2GM79_9PSEU</name>
<evidence type="ECO:0000256" key="5">
    <source>
        <dbReference type="ARBA" id="ARBA00019378"/>
    </source>
</evidence>
<dbReference type="CDD" id="cd01586">
    <property type="entry name" value="AcnA_IRP"/>
    <property type="match status" value="1"/>
</dbReference>
<dbReference type="UniPathway" id="UPA00223">
    <property type="reaction ID" value="UER00718"/>
</dbReference>
<proteinExistence type="inferred from homology"/>
<dbReference type="InterPro" id="IPR006249">
    <property type="entry name" value="Aconitase/IRP2"/>
</dbReference>
<evidence type="ECO:0000313" key="16">
    <source>
        <dbReference type="Proteomes" id="UP000274843"/>
    </source>
</evidence>
<comment type="catalytic activity">
    <reaction evidence="12">
        <text>citrate = D-threo-isocitrate</text>
        <dbReference type="Rhea" id="RHEA:10336"/>
        <dbReference type="ChEBI" id="CHEBI:15562"/>
        <dbReference type="ChEBI" id="CHEBI:16947"/>
        <dbReference type="EC" id="4.2.1.3"/>
    </reaction>
</comment>
<dbReference type="RefSeq" id="WP_123682385.1">
    <property type="nucleotide sequence ID" value="NZ_RKHY01000001.1"/>
</dbReference>
<dbReference type="SUPFAM" id="SSF53732">
    <property type="entry name" value="Aconitase iron-sulfur domain"/>
    <property type="match status" value="1"/>
</dbReference>
<evidence type="ECO:0000256" key="10">
    <source>
        <dbReference type="ARBA" id="ARBA00023014"/>
    </source>
</evidence>
<dbReference type="FunFam" id="3.20.19.10:FF:000001">
    <property type="entry name" value="Aconitate hydratase"/>
    <property type="match status" value="1"/>
</dbReference>
<organism evidence="15 16">
    <name type="scientific">Amycolatopsis thermoflava</name>
    <dbReference type="NCBI Taxonomy" id="84480"/>
    <lineage>
        <taxon>Bacteria</taxon>
        <taxon>Bacillati</taxon>
        <taxon>Actinomycetota</taxon>
        <taxon>Actinomycetes</taxon>
        <taxon>Pseudonocardiales</taxon>
        <taxon>Pseudonocardiaceae</taxon>
        <taxon>Amycolatopsis</taxon>
        <taxon>Amycolatopsis methanolica group</taxon>
    </lineage>
</organism>
<accession>A0A3N2GM79</accession>
<evidence type="ECO:0000256" key="11">
    <source>
        <dbReference type="ARBA" id="ARBA00023239"/>
    </source>
</evidence>
<dbReference type="Pfam" id="PF00330">
    <property type="entry name" value="Aconitase"/>
    <property type="match status" value="1"/>
</dbReference>
<dbReference type="EC" id="4.2.1.3" evidence="4"/>
<dbReference type="Gene3D" id="3.20.19.10">
    <property type="entry name" value="Aconitase, domain 4"/>
    <property type="match status" value="1"/>
</dbReference>